<feature type="region of interest" description="Disordered" evidence="1">
    <location>
        <begin position="158"/>
        <end position="205"/>
    </location>
</feature>
<feature type="region of interest" description="Disordered" evidence="1">
    <location>
        <begin position="1"/>
        <end position="81"/>
    </location>
</feature>
<evidence type="ECO:0000256" key="1">
    <source>
        <dbReference type="SAM" id="MobiDB-lite"/>
    </source>
</evidence>
<proteinExistence type="predicted"/>
<sequence length="678" mass="73366">MPSKLASASAPASTPPPKKKKGGFFGCRSKSALDSLPRNARGDNAAINRLNARNVFPPPLEQHMPQPSGHSSSSTATSTPLTEEKGLLRLAELNGTTTNLLTQQAELPIKPLYAQEVVEGFEPASESLAHHHDEEQNNENSNIEQETALEEARDVLPQDVSTRPNTPGPIRSFSVTSKTGRGFRRSLSLKRSGSSASAKLIARAPPVSSADFADLPESSSSSSDLVVKSTGDMASIRKARGRHQIGVHQQVVPDISEDEYLSLKDIQVAPSTTPDDMSDNATPKGKTHVISMPELESMRAVAATLEGSDASFRFQPGPSTYTPKLQPPSPIKDHHTAKMRSESREDGQDTVPDLPRNNFWEPIAQESISGTGRIIPFQYVTNLSRPVSIASLRSFACPSTPPRISSRPTSPNGTYAGGLRSTKSFSVSPLKKQATFNGFPRIFFPNAASLKHSPSSASNESRQKPILEVIPALDFEKLHIQRQQRRIQHQPSQTEQEEEKEYVERELGHAATRSHTCSNCGTVEDSREFAAFVAKGKASRRTSVKNTIKASTLTPGIAAQGSLRKSKSVKQDTIGESTLKRWGLAEAFQSAAQSANTQGEMIKVATVKKQKKMVPGPGGGYITDTANVRWCSALDEIKKALAVDLDSAEDNQSHEEENETKKAMERADAVLSKLGVAA</sequence>
<feature type="region of interest" description="Disordered" evidence="1">
    <location>
        <begin position="645"/>
        <end position="666"/>
    </location>
</feature>
<feature type="region of interest" description="Disordered" evidence="1">
    <location>
        <begin position="310"/>
        <end position="354"/>
    </location>
</feature>
<evidence type="ECO:0000313" key="2">
    <source>
        <dbReference type="EMBL" id="CDI52623.1"/>
    </source>
</evidence>
<organism evidence="2">
    <name type="scientific">Melanopsichium pennsylvanicum 4</name>
    <dbReference type="NCBI Taxonomy" id="1398559"/>
    <lineage>
        <taxon>Eukaryota</taxon>
        <taxon>Fungi</taxon>
        <taxon>Dikarya</taxon>
        <taxon>Basidiomycota</taxon>
        <taxon>Ustilaginomycotina</taxon>
        <taxon>Ustilaginomycetes</taxon>
        <taxon>Ustilaginales</taxon>
        <taxon>Ustilaginaceae</taxon>
        <taxon>Melanopsichium</taxon>
    </lineage>
</organism>
<accession>A0A077R1I8</accession>
<reference evidence="2" key="1">
    <citation type="journal article" date="2014" name="Genome Biol. Evol.">
        <title>Gene Loss Rather Than Gene Gain Is Associated with a Host Jump from Monocots to Dicots in the Smut Fungus Melanopsichium pennsylvanicum.</title>
        <authorList>
            <person name="Sharma R."/>
            <person name="Mishra B."/>
            <person name="Runge F."/>
            <person name="Thines M."/>
        </authorList>
    </citation>
    <scope>NUCLEOTIDE SEQUENCE</scope>
    <source>
        <strain evidence="2">4</strain>
    </source>
</reference>
<dbReference type="EMBL" id="HG529546">
    <property type="protein sequence ID" value="CDI52623.1"/>
    <property type="molecule type" value="Genomic_DNA"/>
</dbReference>
<feature type="compositionally biased region" description="Low complexity" evidence="1">
    <location>
        <begin position="189"/>
        <end position="200"/>
    </location>
</feature>
<feature type="compositionally biased region" description="Basic and acidic residues" evidence="1">
    <location>
        <begin position="651"/>
        <end position="666"/>
    </location>
</feature>
<feature type="compositionally biased region" description="Basic and acidic residues" evidence="1">
    <location>
        <begin position="331"/>
        <end position="347"/>
    </location>
</feature>
<name>A0A077R1I8_9BASI</name>
<feature type="compositionally biased region" description="Low complexity" evidence="1">
    <location>
        <begin position="1"/>
        <end position="12"/>
    </location>
</feature>
<protein>
    <submittedName>
        <fullName evidence="2">Uncharacterized protein</fullName>
    </submittedName>
</protein>
<dbReference type="AlphaFoldDB" id="A0A077R1I8"/>